<dbReference type="eggNOG" id="COG0732">
    <property type="taxonomic scope" value="Bacteria"/>
</dbReference>
<evidence type="ECO:0000256" key="3">
    <source>
        <dbReference type="ARBA" id="ARBA00023125"/>
    </source>
</evidence>
<comment type="caution">
    <text evidence="5">The sequence shown here is derived from an EMBL/GenBank/DDBJ whole genome shotgun (WGS) entry which is preliminary data.</text>
</comment>
<dbReference type="InterPro" id="IPR000055">
    <property type="entry name" value="Restrct_endonuc_typeI_TRD"/>
</dbReference>
<dbReference type="Gene3D" id="1.10.287.1120">
    <property type="entry name" value="Bipartite methylase S protein"/>
    <property type="match status" value="1"/>
</dbReference>
<dbReference type="Proteomes" id="UP000003174">
    <property type="component" value="Unassembled WGS sequence"/>
</dbReference>
<keyword evidence="3" id="KW-0238">DNA-binding</keyword>
<accession>C0ETF9</accession>
<dbReference type="RefSeq" id="WP_005344749.1">
    <property type="nucleotide sequence ID" value="NZ_ACEP01000037.1"/>
</dbReference>
<reference evidence="5 6" key="1">
    <citation type="submission" date="2009-01" db="EMBL/GenBank/DDBJ databases">
        <authorList>
            <person name="Fulton L."/>
            <person name="Clifton S."/>
            <person name="Fulton B."/>
            <person name="Xu J."/>
            <person name="Minx P."/>
            <person name="Pepin K.H."/>
            <person name="Johnson M."/>
            <person name="Bhonagiri V."/>
            <person name="Nash W.E."/>
            <person name="Mardis E.R."/>
            <person name="Wilson R.K."/>
        </authorList>
    </citation>
    <scope>NUCLEOTIDE SEQUENCE [LARGE SCALE GENOMIC DNA]</scope>
    <source>
        <strain evidence="5 6">DSM 3353</strain>
    </source>
</reference>
<keyword evidence="2" id="KW-0680">Restriction system</keyword>
<dbReference type="PANTHER" id="PTHR30408">
    <property type="entry name" value="TYPE-1 RESTRICTION ENZYME ECOKI SPECIFICITY PROTEIN"/>
    <property type="match status" value="1"/>
</dbReference>
<evidence type="ECO:0000313" key="5">
    <source>
        <dbReference type="EMBL" id="EEG37442.1"/>
    </source>
</evidence>
<dbReference type="GO" id="GO:0003677">
    <property type="term" value="F:DNA binding"/>
    <property type="evidence" value="ECO:0007669"/>
    <property type="project" value="UniProtKB-KW"/>
</dbReference>
<dbReference type="SUPFAM" id="SSF116734">
    <property type="entry name" value="DNA methylase specificity domain"/>
    <property type="match status" value="2"/>
</dbReference>
<dbReference type="InterPro" id="IPR044946">
    <property type="entry name" value="Restrct_endonuc_typeI_TRD_sf"/>
</dbReference>
<comment type="similarity">
    <text evidence="1">Belongs to the type-I restriction system S methylase family.</text>
</comment>
<evidence type="ECO:0000256" key="1">
    <source>
        <dbReference type="ARBA" id="ARBA00010923"/>
    </source>
</evidence>
<dbReference type="AlphaFoldDB" id="C0ETF9"/>
<dbReference type="PANTHER" id="PTHR30408:SF12">
    <property type="entry name" value="TYPE I RESTRICTION ENZYME MJAVIII SPECIFICITY SUBUNIT"/>
    <property type="match status" value="1"/>
</dbReference>
<evidence type="ECO:0000313" key="6">
    <source>
        <dbReference type="Proteomes" id="UP000003174"/>
    </source>
</evidence>
<feature type="domain" description="Type I restriction modification DNA specificity" evidence="4">
    <location>
        <begin position="24"/>
        <end position="195"/>
    </location>
</feature>
<dbReference type="Pfam" id="PF01420">
    <property type="entry name" value="Methylase_S"/>
    <property type="match status" value="2"/>
</dbReference>
<evidence type="ECO:0000256" key="2">
    <source>
        <dbReference type="ARBA" id="ARBA00022747"/>
    </source>
</evidence>
<reference evidence="5 6" key="2">
    <citation type="submission" date="2009-02" db="EMBL/GenBank/DDBJ databases">
        <title>Draft genome sequence of Eubacterium hallii (DSM 3353).</title>
        <authorList>
            <person name="Sudarsanam P."/>
            <person name="Ley R."/>
            <person name="Guruge J."/>
            <person name="Turnbaugh P.J."/>
            <person name="Mahowald M."/>
            <person name="Liep D."/>
            <person name="Gordon J."/>
        </authorList>
    </citation>
    <scope>NUCLEOTIDE SEQUENCE [LARGE SCALE GENOMIC DNA]</scope>
    <source>
        <strain evidence="5 6">DSM 3353</strain>
    </source>
</reference>
<evidence type="ECO:0000259" key="4">
    <source>
        <dbReference type="Pfam" id="PF01420"/>
    </source>
</evidence>
<dbReference type="Gene3D" id="3.90.220.20">
    <property type="entry name" value="DNA methylase specificity domains"/>
    <property type="match status" value="2"/>
</dbReference>
<proteinExistence type="inferred from homology"/>
<dbReference type="EMBL" id="ACEP01000037">
    <property type="protein sequence ID" value="EEG37442.1"/>
    <property type="molecule type" value="Genomic_DNA"/>
</dbReference>
<organism evidence="5 6">
    <name type="scientific">Anaerobutyricum hallii DSM 3353</name>
    <dbReference type="NCBI Taxonomy" id="411469"/>
    <lineage>
        <taxon>Bacteria</taxon>
        <taxon>Bacillati</taxon>
        <taxon>Bacillota</taxon>
        <taxon>Clostridia</taxon>
        <taxon>Lachnospirales</taxon>
        <taxon>Lachnospiraceae</taxon>
        <taxon>Anaerobutyricum</taxon>
    </lineage>
</organism>
<protein>
    <submittedName>
        <fullName evidence="5">Type I restriction modification DNA specificity domain protein</fullName>
    </submittedName>
</protein>
<dbReference type="GeneID" id="75048310"/>
<dbReference type="GO" id="GO:0009307">
    <property type="term" value="P:DNA restriction-modification system"/>
    <property type="evidence" value="ECO:0007669"/>
    <property type="project" value="UniProtKB-KW"/>
</dbReference>
<sequence length="408" mass="46684">MKTVIRPETEMKDSGIEWIGDIPSSWTIFPANGVFSEVKEKNTDLKFTNAFSFKYGEIVDKKQVGDVDNNLKETLSSYTIVRKNTIMINGLNLNYDFVSQRVAIVNESGIITSAYLAIQPDENKINPRFVLYLLKSYDYQQVFHGLGSGIRKTLKYQDFKKIMIVAPTLSEQQVIADYLDKTCSQIDEIIAEAKASIYEYKELKQSVIFEAVTKGLDKNVEMKDSGVYWIGKIPLDWEIIKTKYVIKIENGSNPSTEGKIPVYGSGAKSFKTCGEYKEGPTVLLGRKGATLHIPHYIEGKYWNVDTAFNTIPINNKIELKYFYYVASCFDYNKYISQTTLPGMTQTNYRNIYMPYPSITIQEELVKWLDNKIFELDSLISEKESLINDLEAYKKSLIYEVVTGKRKVV</sequence>
<dbReference type="InterPro" id="IPR052021">
    <property type="entry name" value="Type-I_RS_S_subunit"/>
</dbReference>
<feature type="domain" description="Type I restriction modification DNA specificity" evidence="4">
    <location>
        <begin position="234"/>
        <end position="370"/>
    </location>
</feature>
<gene>
    <name evidence="5" type="ORF">EUBHAL_00690</name>
</gene>
<name>C0ETF9_9FIRM</name>